<protein>
    <recommendedName>
        <fullName evidence="3">Heavy-metal-associated domain-containing protein</fullName>
    </recommendedName>
</protein>
<dbReference type="Proteomes" id="UP000634668">
    <property type="component" value="Unassembled WGS sequence"/>
</dbReference>
<dbReference type="GO" id="GO:0046872">
    <property type="term" value="F:metal ion binding"/>
    <property type="evidence" value="ECO:0007669"/>
    <property type="project" value="InterPro"/>
</dbReference>
<dbReference type="AlphaFoldDB" id="A0A918J096"/>
<gene>
    <name evidence="1" type="ORF">GCM10007383_27640</name>
</gene>
<dbReference type="SUPFAM" id="SSF55008">
    <property type="entry name" value="HMA, heavy metal-associated domain"/>
    <property type="match status" value="1"/>
</dbReference>
<dbReference type="EMBL" id="BMWP01000020">
    <property type="protein sequence ID" value="GGW41355.1"/>
    <property type="molecule type" value="Genomic_DNA"/>
</dbReference>
<reference evidence="1" key="1">
    <citation type="journal article" date="2014" name="Int. J. Syst. Evol. Microbiol.">
        <title>Complete genome sequence of Corynebacterium casei LMG S-19264T (=DSM 44701T), isolated from a smear-ripened cheese.</title>
        <authorList>
            <consortium name="US DOE Joint Genome Institute (JGI-PGF)"/>
            <person name="Walter F."/>
            <person name="Albersmeier A."/>
            <person name="Kalinowski J."/>
            <person name="Ruckert C."/>
        </authorList>
    </citation>
    <scope>NUCLEOTIDE SEQUENCE</scope>
    <source>
        <strain evidence="1">KCTC 12113</strain>
    </source>
</reference>
<evidence type="ECO:0008006" key="3">
    <source>
        <dbReference type="Google" id="ProtNLM"/>
    </source>
</evidence>
<comment type="caution">
    <text evidence="1">The sequence shown here is derived from an EMBL/GenBank/DDBJ whole genome shotgun (WGS) entry which is preliminary data.</text>
</comment>
<dbReference type="InterPro" id="IPR036163">
    <property type="entry name" value="HMA_dom_sf"/>
</dbReference>
<keyword evidence="2" id="KW-1185">Reference proteome</keyword>
<sequence>MRSREYGIILKLRRMKARAKLENLNCNADKQIIIRNLSRIMNVRVLEVNIETSTINFLYSTSVVFEEAQRELWRIGFPIKACSISGFEQNHPNKEIRVEMA</sequence>
<name>A0A918J096_9FLAO</name>
<reference evidence="1" key="2">
    <citation type="submission" date="2020-09" db="EMBL/GenBank/DDBJ databases">
        <authorList>
            <person name="Sun Q."/>
            <person name="Kim S."/>
        </authorList>
    </citation>
    <scope>NUCLEOTIDE SEQUENCE</scope>
    <source>
        <strain evidence="1">KCTC 12113</strain>
    </source>
</reference>
<accession>A0A918J096</accession>
<proteinExistence type="predicted"/>
<evidence type="ECO:0000313" key="1">
    <source>
        <dbReference type="EMBL" id="GGW41355.1"/>
    </source>
</evidence>
<evidence type="ECO:0000313" key="2">
    <source>
        <dbReference type="Proteomes" id="UP000634668"/>
    </source>
</evidence>
<organism evidence="1 2">
    <name type="scientific">Arenibacter certesii</name>
    <dbReference type="NCBI Taxonomy" id="228955"/>
    <lineage>
        <taxon>Bacteria</taxon>
        <taxon>Pseudomonadati</taxon>
        <taxon>Bacteroidota</taxon>
        <taxon>Flavobacteriia</taxon>
        <taxon>Flavobacteriales</taxon>
        <taxon>Flavobacteriaceae</taxon>
        <taxon>Arenibacter</taxon>
    </lineage>
</organism>